<evidence type="ECO:0000256" key="13">
    <source>
        <dbReference type="ARBA" id="ARBA00043832"/>
    </source>
</evidence>
<dbReference type="EC" id="3.1.3.80" evidence="3"/>
<evidence type="ECO:0000256" key="12">
    <source>
        <dbReference type="ARBA" id="ARBA00043691"/>
    </source>
</evidence>
<dbReference type="Gene3D" id="3.40.50.1240">
    <property type="entry name" value="Phosphoglycerate mutase-like"/>
    <property type="match status" value="1"/>
</dbReference>
<evidence type="ECO:0000256" key="1">
    <source>
        <dbReference type="ARBA" id="ARBA00004370"/>
    </source>
</evidence>
<keyword evidence="8" id="KW-0472">Membrane</keyword>
<evidence type="ECO:0000256" key="5">
    <source>
        <dbReference type="ARBA" id="ARBA00018097"/>
    </source>
</evidence>
<dbReference type="GO" id="GO:0034417">
    <property type="term" value="F:bisphosphoglycerate 3-phosphatase activity"/>
    <property type="evidence" value="ECO:0007669"/>
    <property type="project" value="UniProtKB-EC"/>
</dbReference>
<evidence type="ECO:0000256" key="3">
    <source>
        <dbReference type="ARBA" id="ARBA00012976"/>
    </source>
</evidence>
<gene>
    <name evidence="15" type="ORF">BDD43_3803</name>
</gene>
<organism evidence="15 16">
    <name type="scientific">Mucilaginibacter gracilis</name>
    <dbReference type="NCBI Taxonomy" id="423350"/>
    <lineage>
        <taxon>Bacteria</taxon>
        <taxon>Pseudomonadati</taxon>
        <taxon>Bacteroidota</taxon>
        <taxon>Sphingobacteriia</taxon>
        <taxon>Sphingobacteriales</taxon>
        <taxon>Sphingobacteriaceae</taxon>
        <taxon>Mucilaginibacter</taxon>
    </lineage>
</organism>
<dbReference type="InterPro" id="IPR029033">
    <property type="entry name" value="His_PPase_superfam"/>
</dbReference>
<feature type="chain" id="PRO_5019736058" description="Multiple inositol polyphosphate phosphatase 1" evidence="14">
    <location>
        <begin position="23"/>
        <end position="448"/>
    </location>
</feature>
<evidence type="ECO:0000256" key="2">
    <source>
        <dbReference type="ARBA" id="ARBA00008422"/>
    </source>
</evidence>
<evidence type="ECO:0000313" key="15">
    <source>
        <dbReference type="EMBL" id="RKR83593.1"/>
    </source>
</evidence>
<evidence type="ECO:0000256" key="14">
    <source>
        <dbReference type="SAM" id="SignalP"/>
    </source>
</evidence>
<feature type="signal peptide" evidence="14">
    <location>
        <begin position="1"/>
        <end position="22"/>
    </location>
</feature>
<dbReference type="Pfam" id="PF00328">
    <property type="entry name" value="His_Phos_2"/>
    <property type="match status" value="1"/>
</dbReference>
<sequence>MLKYFKATLLLLVLCTTYKLKAQTCNYPYLGTKTLYSVQVYKNTVPPARYQPIFINHVGRHGARHLTKEVNTSFAYKLLMHADSAGALTAEGQKLKDMVMALDKVEHGKVKSISGGGREELQGIGQRMFNNYPKVFAGSPRLNVAITKEIRTKQSADAFLNGLKAGFLDSAKISEYTDDTDLRFYDASPTYTAFEDGGNWQTVMHQLEQKLKIADVDTKIINRWIKPAFTETLKPAEIEKLVSDIFGFATIVPSLRVEIAKADMKPGSVNFISLFNCDEIEALSKIDVADDYLKKGPGTNKNGIQVRIAVPLLVNFINTTDQFIKNGDINAELRFAHAETISPFATLLGIDKASLLATDINQLSQSWRSDQVISLSSNIQWVFYRKKGSSNLLVKILLNEREVHINGLATKLFPYYQWQALRAFYLSKLNNLNVKLTDNMADYLKEVK</sequence>
<evidence type="ECO:0000256" key="10">
    <source>
        <dbReference type="ARBA" id="ARBA00043668"/>
    </source>
</evidence>
<comment type="similarity">
    <text evidence="2">Belongs to the histidine acid phosphatase family. MINPP1 subfamily.</text>
</comment>
<dbReference type="AlphaFoldDB" id="A0A495J446"/>
<dbReference type="GO" id="GO:0016020">
    <property type="term" value="C:membrane"/>
    <property type="evidence" value="ECO:0007669"/>
    <property type="project" value="UniProtKB-SubCell"/>
</dbReference>
<dbReference type="RefSeq" id="WP_121199069.1">
    <property type="nucleotide sequence ID" value="NZ_RBKU01000001.1"/>
</dbReference>
<evidence type="ECO:0000256" key="8">
    <source>
        <dbReference type="ARBA" id="ARBA00023136"/>
    </source>
</evidence>
<evidence type="ECO:0000256" key="6">
    <source>
        <dbReference type="ARBA" id="ARBA00022729"/>
    </source>
</evidence>
<proteinExistence type="inferred from homology"/>
<keyword evidence="16" id="KW-1185">Reference proteome</keyword>
<comment type="catalytic activity">
    <reaction evidence="13">
        <text>(2R)-2,3-bisphosphoglycerate + H2O = (2R)-2-phosphoglycerate + phosphate</text>
        <dbReference type="Rhea" id="RHEA:27381"/>
        <dbReference type="ChEBI" id="CHEBI:15377"/>
        <dbReference type="ChEBI" id="CHEBI:43474"/>
        <dbReference type="ChEBI" id="CHEBI:58248"/>
        <dbReference type="ChEBI" id="CHEBI:58289"/>
        <dbReference type="EC" id="3.1.3.80"/>
    </reaction>
    <physiologicalReaction direction="left-to-right" evidence="13">
        <dbReference type="Rhea" id="RHEA:27382"/>
    </physiologicalReaction>
</comment>
<comment type="catalytic activity">
    <reaction evidence="10">
        <text>1D-myo-inositol 1,2,5,6-tetrakisphosphate + H2O = 1D-myo-inositol 1,2,6-trisphosphate + phosphate</text>
        <dbReference type="Rhea" id="RHEA:77119"/>
        <dbReference type="ChEBI" id="CHEBI:15377"/>
        <dbReference type="ChEBI" id="CHEBI:43474"/>
        <dbReference type="ChEBI" id="CHEBI:195535"/>
        <dbReference type="ChEBI" id="CHEBI:195537"/>
        <dbReference type="EC" id="3.1.3.62"/>
    </reaction>
    <physiologicalReaction direction="left-to-right" evidence="10">
        <dbReference type="Rhea" id="RHEA:77120"/>
    </physiologicalReaction>
</comment>
<comment type="catalytic activity">
    <reaction evidence="12">
        <text>1D-myo-inositol hexakisphosphate + H2O = 1D-myo-inositol 1,2,4,5,6-pentakisphosphate + phosphate</text>
        <dbReference type="Rhea" id="RHEA:16989"/>
        <dbReference type="ChEBI" id="CHEBI:15377"/>
        <dbReference type="ChEBI" id="CHEBI:43474"/>
        <dbReference type="ChEBI" id="CHEBI:57798"/>
        <dbReference type="ChEBI" id="CHEBI:58130"/>
        <dbReference type="EC" id="3.1.3.62"/>
    </reaction>
    <physiologicalReaction direction="left-to-right" evidence="12">
        <dbReference type="Rhea" id="RHEA:16990"/>
    </physiologicalReaction>
</comment>
<evidence type="ECO:0000256" key="7">
    <source>
        <dbReference type="ARBA" id="ARBA00022801"/>
    </source>
</evidence>
<dbReference type="EC" id="3.1.3.62" evidence="4"/>
<evidence type="ECO:0000256" key="11">
    <source>
        <dbReference type="ARBA" id="ARBA00043671"/>
    </source>
</evidence>
<dbReference type="SUPFAM" id="SSF53254">
    <property type="entry name" value="Phosphoglycerate mutase-like"/>
    <property type="match status" value="1"/>
</dbReference>
<dbReference type="OrthoDB" id="9770871at2"/>
<comment type="caution">
    <text evidence="15">The sequence shown here is derived from an EMBL/GenBank/DDBJ whole genome shotgun (WGS) entry which is preliminary data.</text>
</comment>
<dbReference type="PANTHER" id="PTHR20963:SF8">
    <property type="entry name" value="MULTIPLE INOSITOL POLYPHOSPHATE PHOSPHATASE 1"/>
    <property type="match status" value="1"/>
</dbReference>
<keyword evidence="6 14" id="KW-0732">Signal</keyword>
<evidence type="ECO:0000256" key="9">
    <source>
        <dbReference type="ARBA" id="ARBA00031642"/>
    </source>
</evidence>
<accession>A0A495J446</accession>
<comment type="subcellular location">
    <subcellularLocation>
        <location evidence="1">Membrane</location>
    </subcellularLocation>
</comment>
<protein>
    <recommendedName>
        <fullName evidence="5">Multiple inositol polyphosphate phosphatase 1</fullName>
        <ecNumber evidence="4">3.1.3.62</ecNumber>
        <ecNumber evidence="3">3.1.3.80</ecNumber>
    </recommendedName>
    <alternativeName>
        <fullName evidence="9">2,3-bisphosphoglycerate 3-phosphatase</fullName>
    </alternativeName>
</protein>
<reference evidence="15 16" key="1">
    <citation type="submission" date="2018-10" db="EMBL/GenBank/DDBJ databases">
        <title>Genomic Encyclopedia of Archaeal and Bacterial Type Strains, Phase II (KMG-II): from individual species to whole genera.</title>
        <authorList>
            <person name="Goeker M."/>
        </authorList>
    </citation>
    <scope>NUCLEOTIDE SEQUENCE [LARGE SCALE GENOMIC DNA]</scope>
    <source>
        <strain evidence="15 16">DSM 18602</strain>
    </source>
</reference>
<evidence type="ECO:0000256" key="4">
    <source>
        <dbReference type="ARBA" id="ARBA00013040"/>
    </source>
</evidence>
<keyword evidence="7" id="KW-0378">Hydrolase</keyword>
<dbReference type="Proteomes" id="UP000268007">
    <property type="component" value="Unassembled WGS sequence"/>
</dbReference>
<dbReference type="PANTHER" id="PTHR20963">
    <property type="entry name" value="MULTIPLE INOSITOL POLYPHOSPHATE PHOSPHATASE-RELATED"/>
    <property type="match status" value="1"/>
</dbReference>
<comment type="catalytic activity">
    <reaction evidence="11">
        <text>1D-myo-inositol 1,2,4,5,6-pentakisphosphate + H2O = 1D-myo-inositol 1,2,5,6-tetrakisphosphate + phosphate</text>
        <dbReference type="Rhea" id="RHEA:77115"/>
        <dbReference type="ChEBI" id="CHEBI:15377"/>
        <dbReference type="ChEBI" id="CHEBI:43474"/>
        <dbReference type="ChEBI" id="CHEBI:57798"/>
        <dbReference type="ChEBI" id="CHEBI:195535"/>
        <dbReference type="EC" id="3.1.3.62"/>
    </reaction>
    <physiologicalReaction direction="left-to-right" evidence="11">
        <dbReference type="Rhea" id="RHEA:77116"/>
    </physiologicalReaction>
</comment>
<dbReference type="EMBL" id="RBKU01000001">
    <property type="protein sequence ID" value="RKR83593.1"/>
    <property type="molecule type" value="Genomic_DNA"/>
</dbReference>
<name>A0A495J446_9SPHI</name>
<evidence type="ECO:0000313" key="16">
    <source>
        <dbReference type="Proteomes" id="UP000268007"/>
    </source>
</evidence>
<dbReference type="InterPro" id="IPR000560">
    <property type="entry name" value="His_Pase_clade-2"/>
</dbReference>